<dbReference type="RefSeq" id="YP_011108673.1">
    <property type="nucleotide sequence ID" value="NC_091965.1"/>
</dbReference>
<dbReference type="Proteomes" id="UP001269161">
    <property type="component" value="Segment"/>
</dbReference>
<name>A0AAF0D5D0_9CAUD</name>
<sequence>MKGKLIKAYSISENEMLIKDTEIEITNIYSGYNSNFYKGIVGDREVTIDANAIEITDYSPIINWEQRRYEIAKDILAAFNPINSRSNPDLDAKCAIIYADALIKQLKSN</sequence>
<organism evidence="1 2">
    <name type="scientific">Caudoviricetes sp. 'Rudgehvirus jaberico'</name>
    <dbReference type="NCBI Taxonomy" id="3028515"/>
    <lineage>
        <taxon>Viruses</taxon>
        <taxon>Duplodnaviria</taxon>
        <taxon>Heunggongvirae</taxon>
        <taxon>Uroviricota</taxon>
        <taxon>Caudoviricetes</taxon>
        <taxon>Crassvirales</taxon>
        <taxon>Intestiviridae</taxon>
        <taxon>Crudevirinae</taxon>
    </lineage>
</organism>
<accession>A0AAF0D5D0</accession>
<reference evidence="1" key="1">
    <citation type="submission" date="2023-01" db="EMBL/GenBank/DDBJ databases">
        <title>New crAssphage isolates infecting Bacteroides cellulosilyticus.</title>
        <authorList>
            <person name="Papudeshi B."/>
            <person name="Vega A.A."/>
            <person name="Souza C."/>
            <person name="Giles S.K."/>
            <person name="Mallawaarachchi V."/>
            <person name="Roach M.J."/>
            <person name="An M."/>
            <person name="Jacobson N."/>
            <person name="McNair K."/>
            <person name="Mora M.F."/>
            <person name="Pastrana K."/>
            <person name="Leigh C."/>
            <person name="Cram C."/>
            <person name="Plewa W.S."/>
            <person name="Grigson S.R."/>
            <person name="Bouras G.S."/>
            <person name="Decewicz P."/>
            <person name="Luque A."/>
            <person name="Droit L."/>
            <person name="Handley S."/>
            <person name="Segall A.M."/>
            <person name="Dinsdale E.A."/>
            <person name="Edwards R.A."/>
        </authorList>
    </citation>
    <scope>NUCLEOTIDE SEQUENCE</scope>
    <source>
        <strain evidence="1">Bc11</strain>
    </source>
</reference>
<evidence type="ECO:0000313" key="2">
    <source>
        <dbReference type="Proteomes" id="UP001269161"/>
    </source>
</evidence>
<dbReference type="EMBL" id="OQ198719">
    <property type="protein sequence ID" value="WEU69911.1"/>
    <property type="molecule type" value="Genomic_DNA"/>
</dbReference>
<proteinExistence type="predicted"/>
<protein>
    <submittedName>
        <fullName evidence="1">Uncharacterized protein</fullName>
    </submittedName>
</protein>
<keyword evidence="2" id="KW-1185">Reference proteome</keyword>
<evidence type="ECO:0000313" key="1">
    <source>
        <dbReference type="EMBL" id="WEU69911.1"/>
    </source>
</evidence>